<dbReference type="InterPro" id="IPR000683">
    <property type="entry name" value="Gfo/Idh/MocA-like_OxRdtase_N"/>
</dbReference>
<protein>
    <submittedName>
        <fullName evidence="4">Oxidoreductase domain protein</fullName>
    </submittedName>
</protein>
<evidence type="ECO:0000256" key="2">
    <source>
        <dbReference type="SAM" id="MobiDB-lite"/>
    </source>
</evidence>
<dbReference type="AlphaFoldDB" id="A6WB64"/>
<dbReference type="Gene3D" id="3.30.360.10">
    <property type="entry name" value="Dihydrodipicolinate Reductase, domain 2"/>
    <property type="match status" value="1"/>
</dbReference>
<dbReference type="SUPFAM" id="SSF55347">
    <property type="entry name" value="Glyceraldehyde-3-phosphate dehydrogenase-like, C-terminal domain"/>
    <property type="match status" value="1"/>
</dbReference>
<dbReference type="EMBL" id="CP000750">
    <property type="protein sequence ID" value="ABS04053.1"/>
    <property type="molecule type" value="Genomic_DNA"/>
</dbReference>
<proteinExistence type="predicted"/>
<evidence type="ECO:0000259" key="3">
    <source>
        <dbReference type="Pfam" id="PF01408"/>
    </source>
</evidence>
<feature type="region of interest" description="Disordered" evidence="2">
    <location>
        <begin position="1"/>
        <end position="28"/>
    </location>
</feature>
<dbReference type="KEGG" id="kra:Krad_2578"/>
<organism evidence="4 5">
    <name type="scientific">Kineococcus radiotolerans (strain ATCC BAA-149 / DSM 14245 / SRS30216)</name>
    <dbReference type="NCBI Taxonomy" id="266940"/>
    <lineage>
        <taxon>Bacteria</taxon>
        <taxon>Bacillati</taxon>
        <taxon>Actinomycetota</taxon>
        <taxon>Actinomycetes</taxon>
        <taxon>Kineosporiales</taxon>
        <taxon>Kineosporiaceae</taxon>
        <taxon>Kineococcus</taxon>
    </lineage>
</organism>
<dbReference type="GO" id="GO:0000166">
    <property type="term" value="F:nucleotide binding"/>
    <property type="evidence" value="ECO:0007669"/>
    <property type="project" value="InterPro"/>
</dbReference>
<dbReference type="PANTHER" id="PTHR43818">
    <property type="entry name" value="BCDNA.GH03377"/>
    <property type="match status" value="1"/>
</dbReference>
<dbReference type="SUPFAM" id="SSF51735">
    <property type="entry name" value="NAD(P)-binding Rossmann-fold domains"/>
    <property type="match status" value="1"/>
</dbReference>
<name>A6WB64_KINRD</name>
<dbReference type="PANTHER" id="PTHR43818:SF11">
    <property type="entry name" value="BCDNA.GH03377"/>
    <property type="match status" value="1"/>
</dbReference>
<dbReference type="HOGENOM" id="CLU_057076_0_0_11"/>
<gene>
    <name evidence="4" type="ordered locus">Krad_2578</name>
</gene>
<evidence type="ECO:0000313" key="5">
    <source>
        <dbReference type="Proteomes" id="UP000001116"/>
    </source>
</evidence>
<dbReference type="InterPro" id="IPR050463">
    <property type="entry name" value="Gfo/Idh/MocA_oxidrdct_glycsds"/>
</dbReference>
<dbReference type="InterPro" id="IPR036291">
    <property type="entry name" value="NAD(P)-bd_dom_sf"/>
</dbReference>
<keyword evidence="5" id="KW-1185">Reference proteome</keyword>
<dbReference type="Pfam" id="PF01408">
    <property type="entry name" value="GFO_IDH_MocA"/>
    <property type="match status" value="1"/>
</dbReference>
<dbReference type="eggNOG" id="COG0673">
    <property type="taxonomic scope" value="Bacteria"/>
</dbReference>
<keyword evidence="1" id="KW-0560">Oxidoreductase</keyword>
<accession>A6WB64</accession>
<sequence>MAAGGGRAPRIADGVDVDHPGGHRSHPRLAGESLVKIAVIGTGQFARSFIALWQLHPDVEEVWVTDIVPERAQQHVETHGLAGSFASFEDALASDVDAVAIMTQRWSHGPLVRQALAAGKHVYSAVPMATTVDDIEAIVAAVRETGLIYMMGETSYYNPAVVWAREHIANGDFGRVFYGEGDYVHDMDNGFYAAYRYSGGEDWKETASYPPMLYPTHAIGGVLGAWPTHAVSVSCTGISDTRGDGVFDKAVSRWDNDFSNMSALFELADGGVMRTNEFRRVGYWNGPESRFRFYGTEQVMEQSVTSTVVTVKTEGEDYRKGKTLDISDELRAGEHSDVPEDLTDIDPALLSSFRSGTAKVHDRSRLPEEFEGAPNGHEGAHHFLADDFVVAVRDRVQPPVNAWVAARFTLPGIVANESAKQGGARLPVPDFGDPV</sequence>
<feature type="domain" description="Gfo/Idh/MocA-like oxidoreductase N-terminal" evidence="3">
    <location>
        <begin position="35"/>
        <end position="152"/>
    </location>
</feature>
<dbReference type="Proteomes" id="UP000001116">
    <property type="component" value="Chromosome"/>
</dbReference>
<dbReference type="STRING" id="266940.Krad_2578"/>
<reference evidence="5" key="1">
    <citation type="journal article" date="2008" name="PLoS ONE">
        <title>Survival in nuclear waste, extreme resistance, and potential applications gleaned from the genome sequence of Kineococcus radiotolerans SRS30216.</title>
        <authorList>
            <person name="Bagwell C.E."/>
            <person name="Bhat S."/>
            <person name="Hawkins G.M."/>
            <person name="Smith B.W."/>
            <person name="Biswas T."/>
            <person name="Hoover T.R."/>
            <person name="Saunders E."/>
            <person name="Han C.S."/>
            <person name="Tsodikov O.V."/>
            <person name="Shimkets L.J."/>
        </authorList>
    </citation>
    <scope>NUCLEOTIDE SEQUENCE [LARGE SCALE GENOMIC DNA]</scope>
    <source>
        <strain evidence="5">ATCC BAA-149 / DSM 14245 / SRS30216</strain>
    </source>
</reference>
<evidence type="ECO:0000313" key="4">
    <source>
        <dbReference type="EMBL" id="ABS04053.1"/>
    </source>
</evidence>
<dbReference type="GO" id="GO:0016491">
    <property type="term" value="F:oxidoreductase activity"/>
    <property type="evidence" value="ECO:0007669"/>
    <property type="project" value="UniProtKB-KW"/>
</dbReference>
<evidence type="ECO:0000256" key="1">
    <source>
        <dbReference type="ARBA" id="ARBA00023002"/>
    </source>
</evidence>
<dbReference type="Gene3D" id="3.40.50.720">
    <property type="entry name" value="NAD(P)-binding Rossmann-like Domain"/>
    <property type="match status" value="1"/>
</dbReference>